<keyword evidence="1" id="KW-0732">Signal</keyword>
<feature type="signal peptide" evidence="1">
    <location>
        <begin position="1"/>
        <end position="18"/>
    </location>
</feature>
<protein>
    <submittedName>
        <fullName evidence="2">Uncharacterized protein</fullName>
    </submittedName>
</protein>
<proteinExistence type="predicted"/>
<comment type="caution">
    <text evidence="2">The sequence shown here is derived from an EMBL/GenBank/DDBJ whole genome shotgun (WGS) entry which is preliminary data.</text>
</comment>
<dbReference type="AlphaFoldDB" id="A0A0Q3SSZ8"/>
<feature type="chain" id="PRO_5006207601" evidence="1">
    <location>
        <begin position="19"/>
        <end position="65"/>
    </location>
</feature>
<keyword evidence="3" id="KW-1185">Reference proteome</keyword>
<organism evidence="2 3">
    <name type="scientific">Bosea thiooxidans</name>
    <dbReference type="NCBI Taxonomy" id="53254"/>
    <lineage>
        <taxon>Bacteria</taxon>
        <taxon>Pseudomonadati</taxon>
        <taxon>Pseudomonadota</taxon>
        <taxon>Alphaproteobacteria</taxon>
        <taxon>Hyphomicrobiales</taxon>
        <taxon>Boseaceae</taxon>
        <taxon>Bosea</taxon>
    </lineage>
</organism>
<dbReference type="Proteomes" id="UP000051562">
    <property type="component" value="Unassembled WGS sequence"/>
</dbReference>
<sequence length="65" mass="6757">MKLRLVAHCLVLALFVTAAILAAFVGPAAAGLSRANAVEMAMDGAMPCRPTDQGKGRIARPTARH</sequence>
<dbReference type="EMBL" id="LMAR01000067">
    <property type="protein sequence ID" value="KQK28578.1"/>
    <property type="molecule type" value="Genomic_DNA"/>
</dbReference>
<evidence type="ECO:0000313" key="2">
    <source>
        <dbReference type="EMBL" id="KQK28578.1"/>
    </source>
</evidence>
<name>A0A0Q3SSZ8_9HYPH</name>
<evidence type="ECO:0000256" key="1">
    <source>
        <dbReference type="SAM" id="SignalP"/>
    </source>
</evidence>
<evidence type="ECO:0000313" key="3">
    <source>
        <dbReference type="Proteomes" id="UP000051562"/>
    </source>
</evidence>
<reference evidence="2 3" key="1">
    <citation type="submission" date="2015-10" db="EMBL/GenBank/DDBJ databases">
        <title>Draft genome of Bosea thiooxidans.</title>
        <authorList>
            <person name="Wang X."/>
        </authorList>
    </citation>
    <scope>NUCLEOTIDE SEQUENCE [LARGE SCALE GENOMIC DNA]</scope>
    <source>
        <strain evidence="2 3">CGMCC 9174</strain>
    </source>
</reference>
<dbReference type="RefSeq" id="WP_055730102.1">
    <property type="nucleotide sequence ID" value="NZ_FUYX01000018.1"/>
</dbReference>
<gene>
    <name evidence="2" type="ORF">ARD30_06630</name>
</gene>
<accession>A0A0Q3SSZ8</accession>